<keyword evidence="4" id="KW-1015">Disulfide bond</keyword>
<evidence type="ECO:0000313" key="8">
    <source>
        <dbReference type="EMBL" id="CDP99378.1"/>
    </source>
</evidence>
<dbReference type="PANTHER" id="PTHR23301:SF0">
    <property type="entry name" value="CHITIN-BINDING TYPE-2 DOMAIN-CONTAINING PROTEIN-RELATED"/>
    <property type="match status" value="1"/>
</dbReference>
<dbReference type="InterPro" id="IPR051940">
    <property type="entry name" value="Chitin_bind-dev_reg"/>
</dbReference>
<dbReference type="PROSITE" id="PS50940">
    <property type="entry name" value="CHIT_BIND_II"/>
    <property type="match status" value="1"/>
</dbReference>
<dbReference type="EMBL" id="LN857008">
    <property type="protein sequence ID" value="CDP99378.1"/>
    <property type="molecule type" value="Genomic_DNA"/>
</dbReference>
<keyword evidence="1" id="KW-0147">Chitin-binding</keyword>
<gene>
    <name evidence="8 9" type="ORF">Bm628</name>
    <name evidence="8" type="ORF">BM_Bm628</name>
</gene>
<dbReference type="WormBase" id="Bm628">
    <property type="protein sequence ID" value="BM41489"/>
    <property type="gene ID" value="WBGene00220889"/>
</dbReference>
<name>A0A0J9XZV0_BRUMA</name>
<organism evidence="8">
    <name type="scientific">Brugia malayi</name>
    <name type="common">Filarial nematode worm</name>
    <dbReference type="NCBI Taxonomy" id="6279"/>
    <lineage>
        <taxon>Eukaryota</taxon>
        <taxon>Metazoa</taxon>
        <taxon>Ecdysozoa</taxon>
        <taxon>Nematoda</taxon>
        <taxon>Chromadorea</taxon>
        <taxon>Rhabditida</taxon>
        <taxon>Spirurina</taxon>
        <taxon>Spiruromorpha</taxon>
        <taxon>Filarioidea</taxon>
        <taxon>Onchocercidae</taxon>
        <taxon>Brugia</taxon>
    </lineage>
</organism>
<feature type="domain" description="Chitin-binding type-2" evidence="7">
    <location>
        <begin position="28"/>
        <end position="67"/>
    </location>
</feature>
<dbReference type="SUPFAM" id="SSF57625">
    <property type="entry name" value="Invertebrate chitin-binding proteins"/>
    <property type="match status" value="1"/>
</dbReference>
<dbReference type="Gene3D" id="2.170.140.10">
    <property type="entry name" value="Chitin binding domain"/>
    <property type="match status" value="1"/>
</dbReference>
<keyword evidence="3" id="KW-0677">Repeat</keyword>
<keyword evidence="2" id="KW-0732">Signal</keyword>
<dbReference type="AlphaFoldDB" id="A0A0J9XZV0"/>
<dbReference type="GO" id="GO:0005576">
    <property type="term" value="C:extracellular region"/>
    <property type="evidence" value="ECO:0007669"/>
    <property type="project" value="InterPro"/>
</dbReference>
<feature type="compositionally biased region" description="Basic and acidic residues" evidence="6">
    <location>
        <begin position="114"/>
        <end position="126"/>
    </location>
</feature>
<evidence type="ECO:0000313" key="9">
    <source>
        <dbReference type="WormBase" id="Bm628"/>
    </source>
</evidence>
<evidence type="ECO:0000256" key="4">
    <source>
        <dbReference type="ARBA" id="ARBA00023157"/>
    </source>
</evidence>
<dbReference type="GO" id="GO:0008061">
    <property type="term" value="F:chitin binding"/>
    <property type="evidence" value="ECO:0007669"/>
    <property type="project" value="UniProtKB-KW"/>
</dbReference>
<accession>A0A0J9XZV0</accession>
<evidence type="ECO:0000256" key="5">
    <source>
        <dbReference type="ARBA" id="ARBA00023180"/>
    </source>
</evidence>
<dbReference type="InterPro" id="IPR036508">
    <property type="entry name" value="Chitin-bd_dom_sf"/>
</dbReference>
<reference evidence="8" key="1">
    <citation type="journal article" date="2007" name="Science">
        <title>Draft genome of the filarial nematode parasite Brugia malayi.</title>
        <authorList>
            <person name="Ghedin E."/>
            <person name="Wang S."/>
            <person name="Spiro D."/>
            <person name="Caler E."/>
            <person name="Zhao Q."/>
            <person name="Crabtree J."/>
            <person name="Allen J.E."/>
            <person name="Delcher A.L."/>
            <person name="Guiliano D.B."/>
            <person name="Miranda-Saavedra D."/>
            <person name="Angiuoli S.V."/>
            <person name="Creasy T."/>
            <person name="Amedeo P."/>
            <person name="Haas B."/>
            <person name="El-Sayed N.M."/>
            <person name="Wortman J.R."/>
            <person name="Feldblyum T."/>
            <person name="Tallon L."/>
            <person name="Schatz M."/>
            <person name="Shumway M."/>
            <person name="Koo H."/>
            <person name="Salzberg S.L."/>
            <person name="Schobel S."/>
            <person name="Pertea M."/>
            <person name="Pop M."/>
            <person name="White O."/>
            <person name="Barton G.J."/>
            <person name="Carlow C.K."/>
            <person name="Crawford M.J."/>
            <person name="Daub J."/>
            <person name="Dimmic M.W."/>
            <person name="Estes C.F."/>
            <person name="Foster J.M."/>
            <person name="Ganatra M."/>
            <person name="Gregory W.F."/>
            <person name="Johnson N.M."/>
            <person name="Jin J."/>
            <person name="Komuniecki R."/>
            <person name="Korf I."/>
            <person name="Kumar S."/>
            <person name="Laney S."/>
            <person name="Li B.W."/>
            <person name="Li W."/>
            <person name="Lindblom T.H."/>
            <person name="Lustigman S."/>
            <person name="Ma D."/>
            <person name="Maina C.V."/>
            <person name="Martin D.M."/>
            <person name="McCarter J.P."/>
            <person name="McReynolds L."/>
            <person name="Mitreva M."/>
            <person name="Nutman T.B."/>
            <person name="Parkinson J."/>
            <person name="Peregrin-Alvarez J.M."/>
            <person name="Poole C."/>
            <person name="Ren Q."/>
            <person name="Saunders L."/>
            <person name="Sluder A.E."/>
            <person name="Smith K."/>
            <person name="Stanke M."/>
            <person name="Unnasch T.R."/>
            <person name="Ware J."/>
            <person name="Wei A.D."/>
            <person name="Weil G."/>
            <person name="Williams D.J."/>
            <person name="Zhang Y."/>
            <person name="Williams S.A."/>
            <person name="Fraser-Liggett C."/>
            <person name="Slatko B."/>
            <person name="Blaxter M.L."/>
            <person name="Scott A.L."/>
        </authorList>
    </citation>
    <scope>NUCLEOTIDE SEQUENCE</scope>
    <source>
        <strain evidence="8">FR3</strain>
    </source>
</reference>
<evidence type="ECO:0000256" key="2">
    <source>
        <dbReference type="ARBA" id="ARBA00022729"/>
    </source>
</evidence>
<evidence type="ECO:0000259" key="7">
    <source>
        <dbReference type="PROSITE" id="PS50940"/>
    </source>
</evidence>
<dbReference type="PANTHER" id="PTHR23301">
    <property type="entry name" value="CHITIN BINDING PERITROPHIN-A"/>
    <property type="match status" value="1"/>
</dbReference>
<evidence type="ECO:0000256" key="1">
    <source>
        <dbReference type="ARBA" id="ARBA00022669"/>
    </source>
</evidence>
<evidence type="ECO:0000256" key="3">
    <source>
        <dbReference type="ARBA" id="ARBA00022737"/>
    </source>
</evidence>
<keyword evidence="5" id="KW-0325">Glycoprotein</keyword>
<dbReference type="Pfam" id="PF01607">
    <property type="entry name" value="CBM_14"/>
    <property type="match status" value="1"/>
</dbReference>
<dbReference type="InterPro" id="IPR002557">
    <property type="entry name" value="Chitin-bd_dom"/>
</dbReference>
<feature type="region of interest" description="Disordered" evidence="6">
    <location>
        <begin position="113"/>
        <end position="135"/>
    </location>
</feature>
<sequence>MMLSLLISSDPSQFIDFDQLSEIEDISSQECPERDGLFPHPTDCHLFIQCANNIAYVMQCPATTFFNDAIKNKSVDRVVKFVENLRVELDYRVLNSFHCVLLRLAQTNALSKRKINDGDDDNHDKDGNDDDDENR</sequence>
<protein>
    <submittedName>
        <fullName evidence="8">Bm628</fullName>
    </submittedName>
</protein>
<proteinExistence type="predicted"/>
<reference evidence="8" key="2">
    <citation type="submission" date="2012-12" db="EMBL/GenBank/DDBJ databases">
        <authorList>
            <person name="Gao Y.W."/>
            <person name="Fan S.T."/>
            <person name="Sun H.T."/>
            <person name="Wang Z."/>
            <person name="Gao X.L."/>
            <person name="Li Y.G."/>
            <person name="Wang T.C."/>
            <person name="Zhang K."/>
            <person name="Xu W.W."/>
            <person name="Yu Z.J."/>
            <person name="Xia X.Z."/>
        </authorList>
    </citation>
    <scope>NUCLEOTIDE SEQUENCE</scope>
    <source>
        <strain evidence="8">FR3</strain>
    </source>
</reference>
<dbReference type="SMART" id="SM00494">
    <property type="entry name" value="ChtBD2"/>
    <property type="match status" value="1"/>
</dbReference>
<evidence type="ECO:0000256" key="6">
    <source>
        <dbReference type="SAM" id="MobiDB-lite"/>
    </source>
</evidence>